<evidence type="ECO:0000259" key="2">
    <source>
        <dbReference type="PROSITE" id="PS50076"/>
    </source>
</evidence>
<gene>
    <name evidence="3" type="ORF">HHL11_30630</name>
</gene>
<name>A0A848HBK1_9BURK</name>
<dbReference type="PRINTS" id="PR00625">
    <property type="entry name" value="JDOMAIN"/>
</dbReference>
<evidence type="ECO:0000313" key="3">
    <source>
        <dbReference type="EMBL" id="NML48145.1"/>
    </source>
</evidence>
<dbReference type="EMBL" id="JABBFX010000004">
    <property type="protein sequence ID" value="NML48145.1"/>
    <property type="molecule type" value="Genomic_DNA"/>
</dbReference>
<evidence type="ECO:0000313" key="4">
    <source>
        <dbReference type="Proteomes" id="UP000541185"/>
    </source>
</evidence>
<sequence>MRSAYMVLGVPGDATTEEIEAAYGKAERMFTRERLAQDDGALARLGELKSAYQVLRDPASRAAHDRKLAEPARPGVQPTRVIVRHETPAGGSRVLTAVLWLIGLAIVTGAVVSWRNAEARKEQEIAARKEAEAAATRARDEEQRLAAQRATVAAQAEANEKQLMQEAQVSAARANATMRAQEANATYARRQELAEQQRQESMRRNDEYRAAAESRARTERDKQRVRELCYQQYRRADC</sequence>
<dbReference type="InterPro" id="IPR036869">
    <property type="entry name" value="J_dom_sf"/>
</dbReference>
<dbReference type="AlphaFoldDB" id="A0A848HBK1"/>
<dbReference type="CDD" id="cd06257">
    <property type="entry name" value="DnaJ"/>
    <property type="match status" value="1"/>
</dbReference>
<protein>
    <submittedName>
        <fullName evidence="3">DnaJ domain-containing protein</fullName>
    </submittedName>
</protein>
<organism evidence="3 4">
    <name type="scientific">Ramlibacter agri</name>
    <dbReference type="NCBI Taxonomy" id="2728837"/>
    <lineage>
        <taxon>Bacteria</taxon>
        <taxon>Pseudomonadati</taxon>
        <taxon>Pseudomonadota</taxon>
        <taxon>Betaproteobacteria</taxon>
        <taxon>Burkholderiales</taxon>
        <taxon>Comamonadaceae</taxon>
        <taxon>Ramlibacter</taxon>
    </lineage>
</organism>
<reference evidence="3 4" key="1">
    <citation type="submission" date="2020-04" db="EMBL/GenBank/DDBJ databases">
        <title>Ramlibacter sp. G-1-2-2 isolated from soil.</title>
        <authorList>
            <person name="Dahal R.H."/>
        </authorList>
    </citation>
    <scope>NUCLEOTIDE SEQUENCE [LARGE SCALE GENOMIC DNA]</scope>
    <source>
        <strain evidence="3 4">G-1-2-2</strain>
    </source>
</reference>
<dbReference type="Proteomes" id="UP000541185">
    <property type="component" value="Unassembled WGS sequence"/>
</dbReference>
<comment type="caution">
    <text evidence="3">The sequence shown here is derived from an EMBL/GenBank/DDBJ whole genome shotgun (WGS) entry which is preliminary data.</text>
</comment>
<dbReference type="Pfam" id="PF00226">
    <property type="entry name" value="DnaJ"/>
    <property type="match status" value="1"/>
</dbReference>
<keyword evidence="4" id="KW-1185">Reference proteome</keyword>
<evidence type="ECO:0000256" key="1">
    <source>
        <dbReference type="SAM" id="MobiDB-lite"/>
    </source>
</evidence>
<dbReference type="SUPFAM" id="SSF46565">
    <property type="entry name" value="Chaperone J-domain"/>
    <property type="match status" value="1"/>
</dbReference>
<dbReference type="RefSeq" id="WP_169422480.1">
    <property type="nucleotide sequence ID" value="NZ_JABBFX010000004.1"/>
</dbReference>
<feature type="domain" description="J" evidence="2">
    <location>
        <begin position="3"/>
        <end position="68"/>
    </location>
</feature>
<feature type="region of interest" description="Disordered" evidence="1">
    <location>
        <begin position="190"/>
        <end position="223"/>
    </location>
</feature>
<proteinExistence type="predicted"/>
<dbReference type="InterPro" id="IPR001623">
    <property type="entry name" value="DnaJ_domain"/>
</dbReference>
<accession>A0A848HBK1</accession>
<dbReference type="PROSITE" id="PS50076">
    <property type="entry name" value="DNAJ_2"/>
    <property type="match status" value="1"/>
</dbReference>
<dbReference type="Gene3D" id="1.10.287.110">
    <property type="entry name" value="DnaJ domain"/>
    <property type="match status" value="1"/>
</dbReference>